<comment type="caution">
    <text evidence="1">The sequence shown here is derived from an EMBL/GenBank/DDBJ whole genome shotgun (WGS) entry which is preliminary data.</text>
</comment>
<keyword evidence="2" id="KW-1185">Reference proteome</keyword>
<dbReference type="OrthoDB" id="10501046at2759"/>
<dbReference type="Proteomes" id="UP000237000">
    <property type="component" value="Unassembled WGS sequence"/>
</dbReference>
<evidence type="ECO:0000313" key="1">
    <source>
        <dbReference type="EMBL" id="PON85516.1"/>
    </source>
</evidence>
<gene>
    <name evidence="1" type="ORF">TorRG33x02_186650</name>
</gene>
<accession>A0A2P5EIZ7</accession>
<evidence type="ECO:0000313" key="2">
    <source>
        <dbReference type="Proteomes" id="UP000237000"/>
    </source>
</evidence>
<reference evidence="2" key="1">
    <citation type="submission" date="2016-06" db="EMBL/GenBank/DDBJ databases">
        <title>Parallel loss of symbiosis genes in relatives of nitrogen-fixing non-legume Parasponia.</title>
        <authorList>
            <person name="Van Velzen R."/>
            <person name="Holmer R."/>
            <person name="Bu F."/>
            <person name="Rutten L."/>
            <person name="Van Zeijl A."/>
            <person name="Liu W."/>
            <person name="Santuari L."/>
            <person name="Cao Q."/>
            <person name="Sharma T."/>
            <person name="Shen D."/>
            <person name="Roswanjaya Y."/>
            <person name="Wardhani T."/>
            <person name="Kalhor M.S."/>
            <person name="Jansen J."/>
            <person name="Van den Hoogen J."/>
            <person name="Gungor B."/>
            <person name="Hartog M."/>
            <person name="Hontelez J."/>
            <person name="Verver J."/>
            <person name="Yang W.-C."/>
            <person name="Schijlen E."/>
            <person name="Repin R."/>
            <person name="Schilthuizen M."/>
            <person name="Schranz E."/>
            <person name="Heidstra R."/>
            <person name="Miyata K."/>
            <person name="Fedorova E."/>
            <person name="Kohlen W."/>
            <person name="Bisseling T."/>
            <person name="Smit S."/>
            <person name="Geurts R."/>
        </authorList>
    </citation>
    <scope>NUCLEOTIDE SEQUENCE [LARGE SCALE GENOMIC DNA]</scope>
    <source>
        <strain evidence="2">cv. RG33-2</strain>
    </source>
</reference>
<dbReference type="InParanoid" id="A0A2P5EIZ7"/>
<protein>
    <submittedName>
        <fullName evidence="1">Uncharacterized protein</fullName>
    </submittedName>
</protein>
<sequence>MDLDEITRLCGQLKIDDDDGHVTTESLKCSEEEIGDAALKCLRYRSWLQALTSSAWPRNDMNSGRDVPNANPGSCMGVVKETDGVIQVREHSLNESREIEEELEVYGISTVE</sequence>
<name>A0A2P5EIZ7_TREOI</name>
<organism evidence="1 2">
    <name type="scientific">Trema orientale</name>
    <name type="common">Charcoal tree</name>
    <name type="synonym">Celtis orientalis</name>
    <dbReference type="NCBI Taxonomy" id="63057"/>
    <lineage>
        <taxon>Eukaryota</taxon>
        <taxon>Viridiplantae</taxon>
        <taxon>Streptophyta</taxon>
        <taxon>Embryophyta</taxon>
        <taxon>Tracheophyta</taxon>
        <taxon>Spermatophyta</taxon>
        <taxon>Magnoliopsida</taxon>
        <taxon>eudicotyledons</taxon>
        <taxon>Gunneridae</taxon>
        <taxon>Pentapetalae</taxon>
        <taxon>rosids</taxon>
        <taxon>fabids</taxon>
        <taxon>Rosales</taxon>
        <taxon>Cannabaceae</taxon>
        <taxon>Trema</taxon>
    </lineage>
</organism>
<dbReference type="AlphaFoldDB" id="A0A2P5EIZ7"/>
<proteinExistence type="predicted"/>
<dbReference type="EMBL" id="JXTC01000146">
    <property type="protein sequence ID" value="PON85516.1"/>
    <property type="molecule type" value="Genomic_DNA"/>
</dbReference>